<dbReference type="eggNOG" id="COG2355">
    <property type="taxonomic scope" value="Bacteria"/>
</dbReference>
<dbReference type="EMBL" id="CP000448">
    <property type="protein sequence ID" value="ABI68558.1"/>
    <property type="molecule type" value="Genomic_DNA"/>
</dbReference>
<dbReference type="KEGG" id="swo:Swol_1249"/>
<sequence length="311" mass="34186">MLQIIDLHCDTISEITASNEALLSNGRHFDLLRAKEAGICLQVFALFSSSREADSSLREILIQIDKFYQELEQNSSHVFQILGSNDLQRVDQTDKIACLLHLEGAEAVGNDLAIFRQLCRMGLRSIGLTWNYSNQLAGGIAEGGNAGGLTCQGKRILKEMEQSGILLDLSHISEEAFFEALECYNKPAMVTHANARAVCNHPRNLSDKQLKLLAENGGIIGLNQVAHFIKAGKATLEDFLNHAVYISDLIGVKHLALGSDFDGTDSLVLPGVEAYATLEQSLYKRGFLPQEVEMIFQQNALRVMKGVLNAL</sequence>
<evidence type="ECO:0000313" key="2">
    <source>
        <dbReference type="Proteomes" id="UP000001968"/>
    </source>
</evidence>
<dbReference type="STRING" id="335541.Swol_1249"/>
<proteinExistence type="predicted"/>
<evidence type="ECO:0000313" key="1">
    <source>
        <dbReference type="EMBL" id="ABI68558.1"/>
    </source>
</evidence>
<dbReference type="PANTHER" id="PTHR10443:SF12">
    <property type="entry name" value="DIPEPTIDASE"/>
    <property type="match status" value="1"/>
</dbReference>
<keyword evidence="2" id="KW-1185">Reference proteome</keyword>
<reference evidence="2" key="1">
    <citation type="journal article" date="2010" name="Environ. Microbiol.">
        <title>The genome of Syntrophomonas wolfei: new insights into syntrophic metabolism and biohydrogen production.</title>
        <authorList>
            <person name="Sieber J.R."/>
            <person name="Sims D.R."/>
            <person name="Han C."/>
            <person name="Kim E."/>
            <person name="Lykidis A."/>
            <person name="Lapidus A.L."/>
            <person name="McDonnald E."/>
            <person name="Rohlin L."/>
            <person name="Culley D.E."/>
            <person name="Gunsalus R."/>
            <person name="McInerney M.J."/>
        </authorList>
    </citation>
    <scope>NUCLEOTIDE SEQUENCE [LARGE SCALE GENOMIC DNA]</scope>
    <source>
        <strain evidence="2">DSM 2245B / Goettingen</strain>
    </source>
</reference>
<dbReference type="PROSITE" id="PS51365">
    <property type="entry name" value="RENAL_DIPEPTIDASE_2"/>
    <property type="match status" value="1"/>
</dbReference>
<gene>
    <name evidence="1" type="ordered locus">Swol_1249</name>
</gene>
<dbReference type="PANTHER" id="PTHR10443">
    <property type="entry name" value="MICROSOMAL DIPEPTIDASE"/>
    <property type="match status" value="1"/>
</dbReference>
<dbReference type="Pfam" id="PF01244">
    <property type="entry name" value="Peptidase_M19"/>
    <property type="match status" value="1"/>
</dbReference>
<dbReference type="InterPro" id="IPR008257">
    <property type="entry name" value="Pept_M19"/>
</dbReference>
<organism evidence="1 2">
    <name type="scientific">Syntrophomonas wolfei subsp. wolfei (strain DSM 2245B / Goettingen)</name>
    <dbReference type="NCBI Taxonomy" id="335541"/>
    <lineage>
        <taxon>Bacteria</taxon>
        <taxon>Bacillati</taxon>
        <taxon>Bacillota</taxon>
        <taxon>Clostridia</taxon>
        <taxon>Eubacteriales</taxon>
        <taxon>Syntrophomonadaceae</taxon>
        <taxon>Syntrophomonas</taxon>
    </lineage>
</organism>
<dbReference type="Gene3D" id="3.20.20.140">
    <property type="entry name" value="Metal-dependent hydrolases"/>
    <property type="match status" value="1"/>
</dbReference>
<dbReference type="SUPFAM" id="SSF51556">
    <property type="entry name" value="Metallo-dependent hydrolases"/>
    <property type="match status" value="1"/>
</dbReference>
<dbReference type="GO" id="GO:0070573">
    <property type="term" value="F:metallodipeptidase activity"/>
    <property type="evidence" value="ECO:0007669"/>
    <property type="project" value="InterPro"/>
</dbReference>
<dbReference type="AlphaFoldDB" id="Q0AXJ6"/>
<name>Q0AXJ6_SYNWW</name>
<dbReference type="InterPro" id="IPR032466">
    <property type="entry name" value="Metal_Hydrolase"/>
</dbReference>
<protein>
    <submittedName>
        <fullName evidence="1">Thermostable dipeptidase. Metallo peptidase. MEROPS family M19</fullName>
    </submittedName>
</protein>
<dbReference type="CDD" id="cd01301">
    <property type="entry name" value="rDP_like"/>
    <property type="match status" value="1"/>
</dbReference>
<dbReference type="GO" id="GO:0006508">
    <property type="term" value="P:proteolysis"/>
    <property type="evidence" value="ECO:0007669"/>
    <property type="project" value="InterPro"/>
</dbReference>
<dbReference type="RefSeq" id="WP_011640661.1">
    <property type="nucleotide sequence ID" value="NC_008346.1"/>
</dbReference>
<dbReference type="Proteomes" id="UP000001968">
    <property type="component" value="Chromosome"/>
</dbReference>
<dbReference type="HOGENOM" id="CLU_031404_2_1_9"/>
<dbReference type="OrthoDB" id="9804920at2"/>
<accession>Q0AXJ6</accession>